<dbReference type="SUPFAM" id="SSF56925">
    <property type="entry name" value="OMPA-like"/>
    <property type="match status" value="1"/>
</dbReference>
<evidence type="ECO:0000256" key="2">
    <source>
        <dbReference type="SAM" id="SignalP"/>
    </source>
</evidence>
<dbReference type="Gene3D" id="2.40.160.20">
    <property type="match status" value="1"/>
</dbReference>
<proteinExistence type="predicted"/>
<dbReference type="InterPro" id="IPR011250">
    <property type="entry name" value="OMP/PagP_B-barrel"/>
</dbReference>
<sequence>MRCKKYIYKVCAALAFSVCSVAHADDLENVIKIGYARVNLNTKSGELTGPPGTTPPGLGLGVKDLDVLAMSYERRLSRNWAVQFQAGVPPTLTAVGAGTGQSVGTVATARIWFPTVLALYTFADVPVIRPYIGLGVTYTFFTDQKSSSAYTSAFQGTSSSIHLKGSWSPYARVGFEYQLDKRWIINLEYSSFRMKTVATVVTQTPGIGAISRRVDIKGYPQIFGLTVGYKF</sequence>
<dbReference type="Pfam" id="PF03922">
    <property type="entry name" value="OmpW"/>
    <property type="match status" value="1"/>
</dbReference>
<keyword evidence="2" id="KW-0732">Signal</keyword>
<dbReference type="PANTHER" id="PTHR36920:SF1">
    <property type="entry name" value="OUTER MEMBRANE PROTEIN W"/>
    <property type="match status" value="1"/>
</dbReference>
<dbReference type="InterPro" id="IPR005618">
    <property type="entry name" value="OMPW"/>
</dbReference>
<organism evidence="3 4">
    <name type="scientific">Cupriavidus lacunae</name>
    <dbReference type="NCBI Taxonomy" id="2666307"/>
    <lineage>
        <taxon>Bacteria</taxon>
        <taxon>Pseudomonadati</taxon>
        <taxon>Pseudomonadota</taxon>
        <taxon>Betaproteobacteria</taxon>
        <taxon>Burkholderiales</taxon>
        <taxon>Burkholderiaceae</taxon>
        <taxon>Cupriavidus</taxon>
    </lineage>
</organism>
<accession>A0A370NWS7</accession>
<keyword evidence="4" id="KW-1185">Reference proteome</keyword>
<dbReference type="GO" id="GO:0009279">
    <property type="term" value="C:cell outer membrane"/>
    <property type="evidence" value="ECO:0007669"/>
    <property type="project" value="UniProtKB-SubCell"/>
</dbReference>
<evidence type="ECO:0000256" key="1">
    <source>
        <dbReference type="ARBA" id="ARBA00004442"/>
    </source>
</evidence>
<comment type="subcellular location">
    <subcellularLocation>
        <location evidence="1">Cell outer membrane</location>
    </subcellularLocation>
</comment>
<gene>
    <name evidence="3" type="ORF">DN412_11850</name>
</gene>
<evidence type="ECO:0000313" key="3">
    <source>
        <dbReference type="EMBL" id="RDK10061.1"/>
    </source>
</evidence>
<reference evidence="4" key="1">
    <citation type="submission" date="2018-06" db="EMBL/GenBank/DDBJ databases">
        <authorList>
            <person name="Feng T."/>
            <person name="Jeon C.O."/>
        </authorList>
    </citation>
    <scope>NUCLEOTIDE SEQUENCE [LARGE SCALE GENOMIC DNA]</scope>
    <source>
        <strain evidence="4">S23</strain>
    </source>
</reference>
<dbReference type="AlphaFoldDB" id="A0A370NWS7"/>
<feature type="chain" id="PRO_5016802188" evidence="2">
    <location>
        <begin position="25"/>
        <end position="231"/>
    </location>
</feature>
<evidence type="ECO:0000313" key="4">
    <source>
        <dbReference type="Proteomes" id="UP000255165"/>
    </source>
</evidence>
<protein>
    <submittedName>
        <fullName evidence="3">OmpW family protein</fullName>
    </submittedName>
</protein>
<dbReference type="EMBL" id="QKWJ01000011">
    <property type="protein sequence ID" value="RDK10061.1"/>
    <property type="molecule type" value="Genomic_DNA"/>
</dbReference>
<dbReference type="RefSeq" id="WP_115015417.1">
    <property type="nucleotide sequence ID" value="NZ_QKWJ01000011.1"/>
</dbReference>
<dbReference type="Proteomes" id="UP000255165">
    <property type="component" value="Unassembled WGS sequence"/>
</dbReference>
<dbReference type="GO" id="GO:0055085">
    <property type="term" value="P:transmembrane transport"/>
    <property type="evidence" value="ECO:0007669"/>
    <property type="project" value="TreeGrafter"/>
</dbReference>
<name>A0A370NWS7_9BURK</name>
<dbReference type="PANTHER" id="PTHR36920">
    <property type="match status" value="1"/>
</dbReference>
<comment type="caution">
    <text evidence="3">The sequence shown here is derived from an EMBL/GenBank/DDBJ whole genome shotgun (WGS) entry which is preliminary data.</text>
</comment>
<feature type="signal peptide" evidence="2">
    <location>
        <begin position="1"/>
        <end position="24"/>
    </location>
</feature>